<dbReference type="Gramene" id="Zm00001eb274540_T001">
    <property type="protein sequence ID" value="Zm00001eb274540_P001"/>
    <property type="gene ID" value="Zm00001eb274540"/>
</dbReference>
<evidence type="ECO:0000313" key="2">
    <source>
        <dbReference type="EnsemblPlants" id="Zm00001eb274540_P001"/>
    </source>
</evidence>
<protein>
    <submittedName>
        <fullName evidence="2">Uncharacterized protein</fullName>
    </submittedName>
</protein>
<reference evidence="2" key="3">
    <citation type="submission" date="2021-05" db="UniProtKB">
        <authorList>
            <consortium name="EnsemblPlants"/>
        </authorList>
    </citation>
    <scope>IDENTIFICATION</scope>
    <source>
        <strain evidence="2">cv. B73</strain>
    </source>
</reference>
<reference evidence="3" key="1">
    <citation type="journal article" date="2009" name="Science">
        <title>The B73 maize genome: complexity, diversity, and dynamics.</title>
        <authorList>
            <person name="Schnable P.S."/>
            <person name="Ware D."/>
            <person name="Fulton R.S."/>
            <person name="Stein J.C."/>
            <person name="Wei F."/>
            <person name="Pasternak S."/>
            <person name="Liang C."/>
            <person name="Zhang J."/>
            <person name="Fulton L."/>
            <person name="Graves T.A."/>
            <person name="Minx P."/>
            <person name="Reily A.D."/>
            <person name="Courtney L."/>
            <person name="Kruchowski S.S."/>
            <person name="Tomlinson C."/>
            <person name="Strong C."/>
            <person name="Delehaunty K."/>
            <person name="Fronick C."/>
            <person name="Courtney B."/>
            <person name="Rock S.M."/>
            <person name="Belter E."/>
            <person name="Du F."/>
            <person name="Kim K."/>
            <person name="Abbott R.M."/>
            <person name="Cotton M."/>
            <person name="Levy A."/>
            <person name="Marchetto P."/>
            <person name="Ochoa K."/>
            <person name="Jackson S.M."/>
            <person name="Gillam B."/>
            <person name="Chen W."/>
            <person name="Yan L."/>
            <person name="Higginbotham J."/>
            <person name="Cardenas M."/>
            <person name="Waligorski J."/>
            <person name="Applebaum E."/>
            <person name="Phelps L."/>
            <person name="Falcone J."/>
            <person name="Kanchi K."/>
            <person name="Thane T."/>
            <person name="Scimone A."/>
            <person name="Thane N."/>
            <person name="Henke J."/>
            <person name="Wang T."/>
            <person name="Ruppert J."/>
            <person name="Shah N."/>
            <person name="Rotter K."/>
            <person name="Hodges J."/>
            <person name="Ingenthron E."/>
            <person name="Cordes M."/>
            <person name="Kohlberg S."/>
            <person name="Sgro J."/>
            <person name="Delgado B."/>
            <person name="Mead K."/>
            <person name="Chinwalla A."/>
            <person name="Leonard S."/>
            <person name="Crouse K."/>
            <person name="Collura K."/>
            <person name="Kudrna D."/>
            <person name="Currie J."/>
            <person name="He R."/>
            <person name="Angelova A."/>
            <person name="Rajasekar S."/>
            <person name="Mueller T."/>
            <person name="Lomeli R."/>
            <person name="Scara G."/>
            <person name="Ko A."/>
            <person name="Delaney K."/>
            <person name="Wissotski M."/>
            <person name="Lopez G."/>
            <person name="Campos D."/>
            <person name="Braidotti M."/>
            <person name="Ashley E."/>
            <person name="Golser W."/>
            <person name="Kim H."/>
            <person name="Lee S."/>
            <person name="Lin J."/>
            <person name="Dujmic Z."/>
            <person name="Kim W."/>
            <person name="Talag J."/>
            <person name="Zuccolo A."/>
            <person name="Fan C."/>
            <person name="Sebastian A."/>
            <person name="Kramer M."/>
            <person name="Spiegel L."/>
            <person name="Nascimento L."/>
            <person name="Zutavern T."/>
            <person name="Miller B."/>
            <person name="Ambroise C."/>
            <person name="Muller S."/>
            <person name="Spooner W."/>
            <person name="Narechania A."/>
            <person name="Ren L."/>
            <person name="Wei S."/>
            <person name="Kumari S."/>
            <person name="Faga B."/>
            <person name="Levy M.J."/>
            <person name="McMahan L."/>
            <person name="Van Buren P."/>
            <person name="Vaughn M.W."/>
            <person name="Ying K."/>
            <person name="Yeh C.-T."/>
            <person name="Emrich S.J."/>
            <person name="Jia Y."/>
            <person name="Kalyanaraman A."/>
            <person name="Hsia A.-P."/>
            <person name="Barbazuk W.B."/>
            <person name="Baucom R.S."/>
            <person name="Brutnell T.P."/>
            <person name="Carpita N.C."/>
            <person name="Chaparro C."/>
            <person name="Chia J.-M."/>
            <person name="Deragon J.-M."/>
            <person name="Estill J.C."/>
            <person name="Fu Y."/>
            <person name="Jeddeloh J.A."/>
            <person name="Han Y."/>
            <person name="Lee H."/>
            <person name="Li P."/>
            <person name="Lisch D.R."/>
            <person name="Liu S."/>
            <person name="Liu Z."/>
            <person name="Nagel D.H."/>
            <person name="McCann M.C."/>
            <person name="SanMiguel P."/>
            <person name="Myers A.M."/>
            <person name="Nettleton D."/>
            <person name="Nguyen J."/>
            <person name="Penning B.W."/>
            <person name="Ponnala L."/>
            <person name="Schneider K.L."/>
            <person name="Schwartz D.C."/>
            <person name="Sharma A."/>
            <person name="Soderlund C."/>
            <person name="Springer N.M."/>
            <person name="Sun Q."/>
            <person name="Wang H."/>
            <person name="Waterman M."/>
            <person name="Westerman R."/>
            <person name="Wolfgruber T.K."/>
            <person name="Yang L."/>
            <person name="Yu Y."/>
            <person name="Zhang L."/>
            <person name="Zhou S."/>
            <person name="Zhu Q."/>
            <person name="Bennetzen J.L."/>
            <person name="Dawe R.K."/>
            <person name="Jiang J."/>
            <person name="Jiang N."/>
            <person name="Presting G.G."/>
            <person name="Wessler S.R."/>
            <person name="Aluru S."/>
            <person name="Martienssen R.A."/>
            <person name="Clifton S.W."/>
            <person name="McCombie W.R."/>
            <person name="Wing R.A."/>
            <person name="Wilson R.K."/>
        </authorList>
    </citation>
    <scope>NUCLEOTIDE SEQUENCE [LARGE SCALE GENOMIC DNA]</scope>
    <source>
        <strain evidence="3">cv. B73</strain>
    </source>
</reference>
<proteinExistence type="predicted"/>
<dbReference type="AlphaFoldDB" id="A0A804PWS0"/>
<keyword evidence="3" id="KW-1185">Reference proteome</keyword>
<evidence type="ECO:0000256" key="1">
    <source>
        <dbReference type="SAM" id="MobiDB-lite"/>
    </source>
</evidence>
<dbReference type="Proteomes" id="UP000007305">
    <property type="component" value="Chromosome 6"/>
</dbReference>
<dbReference type="EnsemblPlants" id="Zm00001eb274540_T001">
    <property type="protein sequence ID" value="Zm00001eb274540_P001"/>
    <property type="gene ID" value="Zm00001eb274540"/>
</dbReference>
<accession>A0A804PWS0</accession>
<dbReference type="InParanoid" id="A0A804PWS0"/>
<organism evidence="2 3">
    <name type="scientific">Zea mays</name>
    <name type="common">Maize</name>
    <dbReference type="NCBI Taxonomy" id="4577"/>
    <lineage>
        <taxon>Eukaryota</taxon>
        <taxon>Viridiplantae</taxon>
        <taxon>Streptophyta</taxon>
        <taxon>Embryophyta</taxon>
        <taxon>Tracheophyta</taxon>
        <taxon>Spermatophyta</taxon>
        <taxon>Magnoliopsida</taxon>
        <taxon>Liliopsida</taxon>
        <taxon>Poales</taxon>
        <taxon>Poaceae</taxon>
        <taxon>PACMAD clade</taxon>
        <taxon>Panicoideae</taxon>
        <taxon>Andropogonodae</taxon>
        <taxon>Andropogoneae</taxon>
        <taxon>Tripsacinae</taxon>
        <taxon>Zea</taxon>
    </lineage>
</organism>
<reference evidence="2" key="2">
    <citation type="submission" date="2019-07" db="EMBL/GenBank/DDBJ databases">
        <authorList>
            <person name="Seetharam A."/>
            <person name="Woodhouse M."/>
            <person name="Cannon E."/>
        </authorList>
    </citation>
    <scope>NUCLEOTIDE SEQUENCE [LARGE SCALE GENOMIC DNA]</scope>
    <source>
        <strain evidence="2">cv. B73</strain>
    </source>
</reference>
<feature type="compositionally biased region" description="Pro residues" evidence="1">
    <location>
        <begin position="40"/>
        <end position="58"/>
    </location>
</feature>
<evidence type="ECO:0000313" key="3">
    <source>
        <dbReference type="Proteomes" id="UP000007305"/>
    </source>
</evidence>
<name>A0A804PWS0_MAIZE</name>
<sequence>MAAGFDDVVLLWEGDDEPTGAVRARRMGPRGGQTGLPDSTPLPPARIAPALPSLPPDAPTRNRATPKADVSWLQRWAPYDLDPSHPTAALAPIPFLTKSIDRIGHRLCNLALNPEVDKFVKHGIHKCHPQSCCRNRKWSYYTVEC</sequence>
<feature type="region of interest" description="Disordered" evidence="1">
    <location>
        <begin position="16"/>
        <end position="67"/>
    </location>
</feature>